<evidence type="ECO:0000313" key="3">
    <source>
        <dbReference type="Proteomes" id="UP000003561"/>
    </source>
</evidence>
<name>C0FX09_9FIRM</name>
<feature type="transmembrane region" description="Helical" evidence="1">
    <location>
        <begin position="20"/>
        <end position="39"/>
    </location>
</feature>
<reference evidence="2 3" key="1">
    <citation type="submission" date="2009-02" db="EMBL/GenBank/DDBJ databases">
        <authorList>
            <person name="Fulton L."/>
            <person name="Clifton S."/>
            <person name="Fulton B."/>
            <person name="Xu J."/>
            <person name="Minx P."/>
            <person name="Pepin K.H."/>
            <person name="Johnson M."/>
            <person name="Bhonagiri V."/>
            <person name="Nash W.E."/>
            <person name="Mardis E.R."/>
            <person name="Wilson R.K."/>
        </authorList>
    </citation>
    <scope>NUCLEOTIDE SEQUENCE [LARGE SCALE GENOMIC DNA]</scope>
    <source>
        <strain evidence="2 3">DSM 16841</strain>
    </source>
</reference>
<sequence>MHEKTIFIFHTKKSLSYTYFSVKIFMILIVFFCFLIVNFR</sequence>
<keyword evidence="1" id="KW-0812">Transmembrane</keyword>
<keyword evidence="1" id="KW-1133">Transmembrane helix</keyword>
<reference evidence="2 3" key="2">
    <citation type="submission" date="2009-03" db="EMBL/GenBank/DDBJ databases">
        <title>Draft genome sequence of Roseburia inulinivorans (DSM 16841).</title>
        <authorList>
            <person name="Sudarsanam P."/>
            <person name="Ley R."/>
            <person name="Guruge J."/>
            <person name="Turnbaugh P.J."/>
            <person name="Mahowald M."/>
            <person name="Liep D."/>
            <person name="Gordon J."/>
        </authorList>
    </citation>
    <scope>NUCLEOTIDE SEQUENCE [LARGE SCALE GENOMIC DNA]</scope>
    <source>
        <strain evidence="2 3">DSM 16841</strain>
    </source>
</reference>
<organism evidence="2 3">
    <name type="scientific">Roseburia inulinivorans DSM 16841</name>
    <dbReference type="NCBI Taxonomy" id="622312"/>
    <lineage>
        <taxon>Bacteria</taxon>
        <taxon>Bacillati</taxon>
        <taxon>Bacillota</taxon>
        <taxon>Clostridia</taxon>
        <taxon>Lachnospirales</taxon>
        <taxon>Lachnospiraceae</taxon>
        <taxon>Roseburia</taxon>
    </lineage>
</organism>
<protein>
    <submittedName>
        <fullName evidence="2">Uncharacterized protein</fullName>
    </submittedName>
</protein>
<accession>C0FX09</accession>
<evidence type="ECO:0000313" key="2">
    <source>
        <dbReference type="EMBL" id="EEG92856.1"/>
    </source>
</evidence>
<dbReference type="Proteomes" id="UP000003561">
    <property type="component" value="Unassembled WGS sequence"/>
</dbReference>
<dbReference type="EMBL" id="ACFY01000140">
    <property type="protein sequence ID" value="EEG92856.1"/>
    <property type="molecule type" value="Genomic_DNA"/>
</dbReference>
<dbReference type="AlphaFoldDB" id="C0FX09"/>
<comment type="caution">
    <text evidence="2">The sequence shown here is derived from an EMBL/GenBank/DDBJ whole genome shotgun (WGS) entry which is preliminary data.</text>
</comment>
<keyword evidence="1" id="KW-0472">Membrane</keyword>
<proteinExistence type="predicted"/>
<evidence type="ECO:0000256" key="1">
    <source>
        <dbReference type="SAM" id="Phobius"/>
    </source>
</evidence>
<gene>
    <name evidence="2" type="ORF">ROSEINA2194_03289</name>
</gene>